<evidence type="ECO:0000256" key="1">
    <source>
        <dbReference type="SAM" id="MobiDB-lite"/>
    </source>
</evidence>
<organism evidence="2">
    <name type="scientific">Menopon gallinae</name>
    <name type="common">poultry shaft louse</name>
    <dbReference type="NCBI Taxonomy" id="328185"/>
    <lineage>
        <taxon>Eukaryota</taxon>
        <taxon>Metazoa</taxon>
        <taxon>Ecdysozoa</taxon>
        <taxon>Arthropoda</taxon>
        <taxon>Hexapoda</taxon>
        <taxon>Insecta</taxon>
        <taxon>Pterygota</taxon>
        <taxon>Neoptera</taxon>
        <taxon>Paraneoptera</taxon>
        <taxon>Psocodea</taxon>
        <taxon>Troctomorpha</taxon>
        <taxon>Phthiraptera</taxon>
        <taxon>Amblycera</taxon>
        <taxon>Menoponidae</taxon>
        <taxon>Menopon</taxon>
    </lineage>
</organism>
<accession>A0AAW2IC33</accession>
<dbReference type="EMBL" id="JARGDH010000001">
    <property type="protein sequence ID" value="KAL0279815.1"/>
    <property type="molecule type" value="Genomic_DNA"/>
</dbReference>
<dbReference type="AlphaFoldDB" id="A0AAW2IC33"/>
<name>A0AAW2IC33_9NEOP</name>
<comment type="caution">
    <text evidence="2">The sequence shown here is derived from an EMBL/GenBank/DDBJ whole genome shotgun (WGS) entry which is preliminary data.</text>
</comment>
<protein>
    <submittedName>
        <fullName evidence="2">Uncharacterized protein</fullName>
    </submittedName>
</protein>
<feature type="region of interest" description="Disordered" evidence="1">
    <location>
        <begin position="48"/>
        <end position="73"/>
    </location>
</feature>
<reference evidence="2" key="1">
    <citation type="journal article" date="2024" name="Gigascience">
        <title>Chromosome-level genome of the poultry shaft louse Menopon gallinae provides insight into the host-switching and adaptive evolution of parasitic lice.</title>
        <authorList>
            <person name="Xu Y."/>
            <person name="Ma L."/>
            <person name="Liu S."/>
            <person name="Liang Y."/>
            <person name="Liu Q."/>
            <person name="He Z."/>
            <person name="Tian L."/>
            <person name="Duan Y."/>
            <person name="Cai W."/>
            <person name="Li H."/>
            <person name="Song F."/>
        </authorList>
    </citation>
    <scope>NUCLEOTIDE SEQUENCE</scope>
    <source>
        <strain evidence="2">Cailab_2023a</strain>
    </source>
</reference>
<gene>
    <name evidence="2" type="ORF">PYX00_001296</name>
</gene>
<sequence>MAARPEALSYVICCVMVCRNRLCVLHFQYYTPCQRTFRDSRDWNDDVRETKEEERSNQPISFEEKLEVSEEKPNKMKQFCKKLRKSE</sequence>
<evidence type="ECO:0000313" key="2">
    <source>
        <dbReference type="EMBL" id="KAL0279815.1"/>
    </source>
</evidence>
<proteinExistence type="predicted"/>